<evidence type="ECO:0000313" key="2">
    <source>
        <dbReference type="EMBL" id="VEU75052.1"/>
    </source>
</evidence>
<gene>
    <name evidence="2" type="ORF">NCTC10181_00929</name>
</gene>
<dbReference type="EMBL" id="LR215036">
    <property type="protein sequence ID" value="VEU75052.1"/>
    <property type="molecule type" value="Genomic_DNA"/>
</dbReference>
<dbReference type="Proteomes" id="UP000290985">
    <property type="component" value="Chromosome"/>
</dbReference>
<evidence type="ECO:0000313" key="3">
    <source>
        <dbReference type="Proteomes" id="UP000290985"/>
    </source>
</evidence>
<feature type="transmembrane region" description="Helical" evidence="1">
    <location>
        <begin position="25"/>
        <end position="47"/>
    </location>
</feature>
<keyword evidence="1" id="KW-0812">Transmembrane</keyword>
<proteinExistence type="predicted"/>
<sequence length="239" mass="29192">MENNLDNITYWTIIIFNFYFYPRALYFYAINLNKWKFILLLINLLFLKIKNNKKSWFEDKSLKEAIFKLLGKVEYEKRVVFKNIMFDIFINCIFLYSVIIAPLFIDIKQEFFYLEYYFLIWILFSLFGIFLSVIVFYKFFQFKQKIEKFNIFNVFIIKPIKNSKNTQSSNGKELFLFFSNIFSKKINAYVLNEEKIVSFLGNDTKTIMYIYIYDISNFNAPYFVFEHKEMIKNYEGAKW</sequence>
<keyword evidence="1" id="KW-1133">Transmembrane helix</keyword>
<dbReference type="KEGG" id="mcit:NCTC10181_00929"/>
<name>A0A449B398_9BACT</name>
<organism evidence="2 3">
    <name type="scientific">Mycoplasmopsis citelli</name>
    <dbReference type="NCBI Taxonomy" id="171281"/>
    <lineage>
        <taxon>Bacteria</taxon>
        <taxon>Bacillati</taxon>
        <taxon>Mycoplasmatota</taxon>
        <taxon>Mycoplasmoidales</taxon>
        <taxon>Metamycoplasmataceae</taxon>
        <taxon>Mycoplasmopsis</taxon>
    </lineage>
</organism>
<feature type="transmembrane region" description="Helical" evidence="1">
    <location>
        <begin position="117"/>
        <end position="140"/>
    </location>
</feature>
<keyword evidence="3" id="KW-1185">Reference proteome</keyword>
<evidence type="ECO:0000256" key="1">
    <source>
        <dbReference type="SAM" id="Phobius"/>
    </source>
</evidence>
<feature type="transmembrane region" description="Helical" evidence="1">
    <location>
        <begin position="84"/>
        <end position="105"/>
    </location>
</feature>
<keyword evidence="1" id="KW-0472">Membrane</keyword>
<dbReference type="AlphaFoldDB" id="A0A449B398"/>
<protein>
    <submittedName>
        <fullName evidence="2">Uncharacterized protein</fullName>
    </submittedName>
</protein>
<reference evidence="2 3" key="1">
    <citation type="submission" date="2019-01" db="EMBL/GenBank/DDBJ databases">
        <authorList>
            <consortium name="Pathogen Informatics"/>
        </authorList>
    </citation>
    <scope>NUCLEOTIDE SEQUENCE [LARGE SCALE GENOMIC DNA]</scope>
    <source>
        <strain evidence="2 3">NCTC10181</strain>
    </source>
</reference>
<accession>A0A449B398</accession>